<dbReference type="RefSeq" id="WP_049992429.1">
    <property type="nucleotide sequence ID" value="NZ_CP031310.1"/>
</dbReference>
<dbReference type="STRING" id="1457250.GCA_000755225_01474"/>
<dbReference type="EMBL" id="CP031310">
    <property type="protein sequence ID" value="QCC52101.1"/>
    <property type="molecule type" value="Genomic_DNA"/>
</dbReference>
<evidence type="ECO:0000313" key="1">
    <source>
        <dbReference type="EMBL" id="QCC52101.1"/>
    </source>
</evidence>
<protein>
    <submittedName>
        <fullName evidence="1">Uncharacterized protein</fullName>
    </submittedName>
</protein>
<dbReference type="GeneID" id="39848811"/>
<organism evidence="1 2">
    <name type="scientific">Halapricum salinum</name>
    <dbReference type="NCBI Taxonomy" id="1457250"/>
    <lineage>
        <taxon>Archaea</taxon>
        <taxon>Methanobacteriati</taxon>
        <taxon>Methanobacteriota</taxon>
        <taxon>Stenosarchaea group</taxon>
        <taxon>Halobacteria</taxon>
        <taxon>Halobacteriales</taxon>
        <taxon>Haloarculaceae</taxon>
        <taxon>Halapricum</taxon>
    </lineage>
</organism>
<keyword evidence="2" id="KW-1185">Reference proteome</keyword>
<dbReference type="OrthoDB" id="238488at2157"/>
<dbReference type="Proteomes" id="UP000296706">
    <property type="component" value="Chromosome"/>
</dbReference>
<name>A0A4D6HEW0_9EURY</name>
<proteinExistence type="predicted"/>
<dbReference type="AlphaFoldDB" id="A0A4D6HEW0"/>
<gene>
    <name evidence="1" type="ORF">DV733_13080</name>
</gene>
<evidence type="ECO:0000313" key="2">
    <source>
        <dbReference type="Proteomes" id="UP000296706"/>
    </source>
</evidence>
<sequence length="134" mass="15400">MTSYEDVREMVVDSEFTDWIRFQNLGTWTFQPDVSLRLTQREQLGQSQQPWTNQFQAQSVRYGYVIYYGNSPVEYHTIVGVDNNRAFVPEPTQPQAPGGDYTITPYQVSLGEIITGDPSTFDSYRSRAGIEIEE</sequence>
<dbReference type="KEGG" id="hsn:DV733_13080"/>
<reference evidence="1 2" key="1">
    <citation type="journal article" date="2019" name="Nat. Commun.">
        <title>A new type of DNA phosphorothioation-based antiviral system in archaea.</title>
        <authorList>
            <person name="Xiong L."/>
            <person name="Liu S."/>
            <person name="Chen S."/>
            <person name="Xiao Y."/>
            <person name="Zhu B."/>
            <person name="Gao Y."/>
            <person name="Zhang Y."/>
            <person name="Chen B."/>
            <person name="Luo J."/>
            <person name="Deng Z."/>
            <person name="Chen X."/>
            <person name="Wang L."/>
            <person name="Chen S."/>
        </authorList>
    </citation>
    <scope>NUCLEOTIDE SEQUENCE [LARGE SCALE GENOMIC DNA]</scope>
    <source>
        <strain evidence="1 2">CBA1105</strain>
    </source>
</reference>
<accession>A0A4D6HEW0</accession>